<dbReference type="Gene3D" id="3.20.20.220">
    <property type="match status" value="1"/>
</dbReference>
<feature type="compositionally biased region" description="Basic and acidic residues" evidence="2">
    <location>
        <begin position="380"/>
        <end position="390"/>
    </location>
</feature>
<evidence type="ECO:0000313" key="3">
    <source>
        <dbReference type="EMBL" id="CBJ26074.1"/>
    </source>
</evidence>
<name>D7FNR3_ECTSI</name>
<dbReference type="EMBL" id="FN649727">
    <property type="protein sequence ID" value="CBJ26074.1"/>
    <property type="molecule type" value="Genomic_DNA"/>
</dbReference>
<protein>
    <submittedName>
        <fullName evidence="3">Uncharacterized protein</fullName>
    </submittedName>
</protein>
<proteinExistence type="predicted"/>
<dbReference type="EMBL" id="FN648291">
    <property type="protein sequence ID" value="CBJ26074.1"/>
    <property type="molecule type" value="Genomic_DNA"/>
</dbReference>
<feature type="region of interest" description="Disordered" evidence="2">
    <location>
        <begin position="304"/>
        <end position="325"/>
    </location>
</feature>
<accession>D7FNR3</accession>
<dbReference type="OrthoDB" id="508969at2759"/>
<reference evidence="3 4" key="1">
    <citation type="journal article" date="2010" name="Nature">
        <title>The Ectocarpus genome and the independent evolution of multicellularity in brown algae.</title>
        <authorList>
            <person name="Cock J.M."/>
            <person name="Sterck L."/>
            <person name="Rouze P."/>
            <person name="Scornet D."/>
            <person name="Allen A.E."/>
            <person name="Amoutzias G."/>
            <person name="Anthouard V."/>
            <person name="Artiguenave F."/>
            <person name="Aury J.M."/>
            <person name="Badger J.H."/>
            <person name="Beszteri B."/>
            <person name="Billiau K."/>
            <person name="Bonnet E."/>
            <person name="Bothwell J.H."/>
            <person name="Bowler C."/>
            <person name="Boyen C."/>
            <person name="Brownlee C."/>
            <person name="Carrano C.J."/>
            <person name="Charrier B."/>
            <person name="Cho G.Y."/>
            <person name="Coelho S.M."/>
            <person name="Collen J."/>
            <person name="Corre E."/>
            <person name="Da Silva C."/>
            <person name="Delage L."/>
            <person name="Delaroque N."/>
            <person name="Dittami S.M."/>
            <person name="Doulbeau S."/>
            <person name="Elias M."/>
            <person name="Farnham G."/>
            <person name="Gachon C.M."/>
            <person name="Gschloessl B."/>
            <person name="Heesch S."/>
            <person name="Jabbari K."/>
            <person name="Jubin C."/>
            <person name="Kawai H."/>
            <person name="Kimura K."/>
            <person name="Kloareg B."/>
            <person name="Kupper F.C."/>
            <person name="Lang D."/>
            <person name="Le Bail A."/>
            <person name="Leblanc C."/>
            <person name="Lerouge P."/>
            <person name="Lohr M."/>
            <person name="Lopez P.J."/>
            <person name="Martens C."/>
            <person name="Maumus F."/>
            <person name="Michel G."/>
            <person name="Miranda-Saavedra D."/>
            <person name="Morales J."/>
            <person name="Moreau H."/>
            <person name="Motomura T."/>
            <person name="Nagasato C."/>
            <person name="Napoli C.A."/>
            <person name="Nelson D.R."/>
            <person name="Nyvall-Collen P."/>
            <person name="Peters A.F."/>
            <person name="Pommier C."/>
            <person name="Potin P."/>
            <person name="Poulain J."/>
            <person name="Quesneville H."/>
            <person name="Read B."/>
            <person name="Rensing S.A."/>
            <person name="Ritter A."/>
            <person name="Rousvoal S."/>
            <person name="Samanta M."/>
            <person name="Samson G."/>
            <person name="Schroeder D.C."/>
            <person name="Segurens B."/>
            <person name="Strittmatter M."/>
            <person name="Tonon T."/>
            <person name="Tregear J.W."/>
            <person name="Valentin K."/>
            <person name="von Dassow P."/>
            <person name="Yamagishi T."/>
            <person name="Van de Peer Y."/>
            <person name="Wincker P."/>
        </authorList>
    </citation>
    <scope>NUCLEOTIDE SEQUENCE [LARGE SCALE GENOMIC DNA]</scope>
    <source>
        <strain evidence="4">Ec32 / CCAP1310/4</strain>
    </source>
</reference>
<dbReference type="InParanoid" id="D7FNR3"/>
<gene>
    <name evidence="3" type="ORF">Esi_0018_0193</name>
</gene>
<evidence type="ECO:0000256" key="1">
    <source>
        <dbReference type="ARBA" id="ARBA00023002"/>
    </source>
</evidence>
<feature type="region of interest" description="Disordered" evidence="2">
    <location>
        <begin position="103"/>
        <end position="126"/>
    </location>
</feature>
<dbReference type="Proteomes" id="UP000002630">
    <property type="component" value="Linkage Group LG02"/>
</dbReference>
<dbReference type="SUPFAM" id="SSF51730">
    <property type="entry name" value="FAD-linked oxidoreductase"/>
    <property type="match status" value="1"/>
</dbReference>
<keyword evidence="1" id="KW-0560">Oxidoreductase</keyword>
<feature type="region of interest" description="Disordered" evidence="2">
    <location>
        <begin position="378"/>
        <end position="405"/>
    </location>
</feature>
<dbReference type="InterPro" id="IPR029041">
    <property type="entry name" value="FAD-linked_oxidoreductase-like"/>
</dbReference>
<dbReference type="AlphaFoldDB" id="D7FNR3"/>
<sequence>MAGLLCASAGSRARSRTCTDALLSATFRRGCAAAARPTPPVAAARVGFVVTLERSVVTDTEDGALWKSGVFDAEIHPDLPPAGTMAGLARCYLRRAKAAVFEMRPDGNSDSSSEGEKAAGSDTDTVGRCVAKEGNEGGYLVRTVPVQLSRQKELRRRLAVAAGVDAEGAKVRNVRPADALLLVSGSHPGRRLPFAKSFLPDVYDELRLATSMRNSGRLPKGLALWAVANPLAEADEAGVDRVRKKVELGAEVILTQPPLAWELFERWLQGVHASGALGRSAAARNAGLTKPGEGTDATVKIFETSGSTGEERSTRHPLAAAEGRRGGDPAARILVGLPVITSPKGLRFWLDLCGLHDKPGVCKQVFEAFGQPSSVVARTGSEEPHAHPAGEKQATAVAGSPPSPYGQEWLETTMLKLKSLDGSGLGVAGVHLMAPGRAPRRRAIELAATGFFGKPR</sequence>
<organism evidence="3 4">
    <name type="scientific">Ectocarpus siliculosus</name>
    <name type="common">Brown alga</name>
    <name type="synonym">Conferva siliculosa</name>
    <dbReference type="NCBI Taxonomy" id="2880"/>
    <lineage>
        <taxon>Eukaryota</taxon>
        <taxon>Sar</taxon>
        <taxon>Stramenopiles</taxon>
        <taxon>Ochrophyta</taxon>
        <taxon>PX clade</taxon>
        <taxon>Phaeophyceae</taxon>
        <taxon>Ectocarpales</taxon>
        <taxon>Ectocarpaceae</taxon>
        <taxon>Ectocarpus</taxon>
    </lineage>
</organism>
<dbReference type="GO" id="GO:0016491">
    <property type="term" value="F:oxidoreductase activity"/>
    <property type="evidence" value="ECO:0007669"/>
    <property type="project" value="UniProtKB-KW"/>
</dbReference>
<keyword evidence="4" id="KW-1185">Reference proteome</keyword>
<evidence type="ECO:0000313" key="4">
    <source>
        <dbReference type="Proteomes" id="UP000002630"/>
    </source>
</evidence>
<evidence type="ECO:0000256" key="2">
    <source>
        <dbReference type="SAM" id="MobiDB-lite"/>
    </source>
</evidence>